<dbReference type="InterPro" id="IPR006016">
    <property type="entry name" value="UspA"/>
</dbReference>
<dbReference type="PANTHER" id="PTHR46268:SF27">
    <property type="entry name" value="UNIVERSAL STRESS PROTEIN RV2623"/>
    <property type="match status" value="1"/>
</dbReference>
<proteinExistence type="inferred from homology"/>
<feature type="region of interest" description="Disordered" evidence="4">
    <location>
        <begin position="1"/>
        <end position="23"/>
    </location>
</feature>
<dbReference type="SUPFAM" id="SSF52402">
    <property type="entry name" value="Adenine nucleotide alpha hydrolases-like"/>
    <property type="match status" value="2"/>
</dbReference>
<sequence length="322" mass="32831">MTSTTTTDDDPSARSGRPAGPASVVVGVDGSDTALRAVRWASREAAARGRALRIVLAYGGVDPSLVADAAIWRRYQQDVLDRARREADRAVTEARRAAPDLTITEELVDGPAAPALLDRAGDGLLVVGGRGAGGLGEPFAGSVASTVVVHAAGPVVVVRGDEPSDPAAPVVVGVDGSPASTAAIDFAVAAADAAGCPLVAVHTWWDALVGPELEPLLDWGAIENDEHRVLAEQLAGRSAAYPDVKVSTVVERSHPSKVMLRHAVGARLLVVGSRGRGGFAGLLLGSVSRAMVHRAPCPVAVVPPPGGPRHPLPGVDAHAAST</sequence>
<evidence type="ECO:0000256" key="1">
    <source>
        <dbReference type="ARBA" id="ARBA00008791"/>
    </source>
</evidence>
<dbReference type="Gene3D" id="3.40.50.620">
    <property type="entry name" value="HUPs"/>
    <property type="match status" value="2"/>
</dbReference>
<name>A0ABV9RNY5_9PSEU</name>
<reference evidence="7" key="1">
    <citation type="journal article" date="2019" name="Int. J. Syst. Evol. Microbiol.">
        <title>The Global Catalogue of Microorganisms (GCM) 10K type strain sequencing project: providing services to taxonomists for standard genome sequencing and annotation.</title>
        <authorList>
            <consortium name="The Broad Institute Genomics Platform"/>
            <consortium name="The Broad Institute Genome Sequencing Center for Infectious Disease"/>
            <person name="Wu L."/>
            <person name="Ma J."/>
        </authorList>
    </citation>
    <scope>NUCLEOTIDE SEQUENCE [LARGE SCALE GENOMIC DNA]</scope>
    <source>
        <strain evidence="7">CCUG 50347</strain>
    </source>
</reference>
<accession>A0ABV9RNY5</accession>
<dbReference type="Proteomes" id="UP001595909">
    <property type="component" value="Unassembled WGS sequence"/>
</dbReference>
<dbReference type="RefSeq" id="WP_274186933.1">
    <property type="nucleotide sequence ID" value="NZ_BAABHN010000048.1"/>
</dbReference>
<keyword evidence="7" id="KW-1185">Reference proteome</keyword>
<dbReference type="InterPro" id="IPR014729">
    <property type="entry name" value="Rossmann-like_a/b/a_fold"/>
</dbReference>
<evidence type="ECO:0000256" key="2">
    <source>
        <dbReference type="ARBA" id="ARBA00022741"/>
    </source>
</evidence>
<evidence type="ECO:0000256" key="4">
    <source>
        <dbReference type="SAM" id="MobiDB-lite"/>
    </source>
</evidence>
<evidence type="ECO:0000313" key="7">
    <source>
        <dbReference type="Proteomes" id="UP001595909"/>
    </source>
</evidence>
<dbReference type="Pfam" id="PF00582">
    <property type="entry name" value="Usp"/>
    <property type="match status" value="2"/>
</dbReference>
<protein>
    <submittedName>
        <fullName evidence="6">Universal stress protein</fullName>
    </submittedName>
</protein>
<evidence type="ECO:0000259" key="5">
    <source>
        <dbReference type="Pfam" id="PF00582"/>
    </source>
</evidence>
<gene>
    <name evidence="6" type="ORF">ACFPEL_22665</name>
</gene>
<dbReference type="EMBL" id="JBHSIM010000048">
    <property type="protein sequence ID" value="MFC4835229.1"/>
    <property type="molecule type" value="Genomic_DNA"/>
</dbReference>
<feature type="domain" description="UspA" evidence="5">
    <location>
        <begin position="24"/>
        <end position="159"/>
    </location>
</feature>
<comment type="similarity">
    <text evidence="1">Belongs to the universal stress protein A family.</text>
</comment>
<comment type="caution">
    <text evidence="6">The sequence shown here is derived from an EMBL/GenBank/DDBJ whole genome shotgun (WGS) entry which is preliminary data.</text>
</comment>
<dbReference type="InterPro" id="IPR006015">
    <property type="entry name" value="Universal_stress_UspA"/>
</dbReference>
<dbReference type="PANTHER" id="PTHR46268">
    <property type="entry name" value="STRESS RESPONSE PROTEIN NHAX"/>
    <property type="match status" value="1"/>
</dbReference>
<keyword evidence="2" id="KW-0547">Nucleotide-binding</keyword>
<evidence type="ECO:0000256" key="3">
    <source>
        <dbReference type="ARBA" id="ARBA00022840"/>
    </source>
</evidence>
<feature type="domain" description="UspA" evidence="5">
    <location>
        <begin position="169"/>
        <end position="303"/>
    </location>
</feature>
<dbReference type="PRINTS" id="PR01438">
    <property type="entry name" value="UNVRSLSTRESS"/>
</dbReference>
<organism evidence="6 7">
    <name type="scientific">Actinomycetospora chibensis</name>
    <dbReference type="NCBI Taxonomy" id="663606"/>
    <lineage>
        <taxon>Bacteria</taxon>
        <taxon>Bacillati</taxon>
        <taxon>Actinomycetota</taxon>
        <taxon>Actinomycetes</taxon>
        <taxon>Pseudonocardiales</taxon>
        <taxon>Pseudonocardiaceae</taxon>
        <taxon>Actinomycetospora</taxon>
    </lineage>
</organism>
<evidence type="ECO:0000313" key="6">
    <source>
        <dbReference type="EMBL" id="MFC4835229.1"/>
    </source>
</evidence>
<keyword evidence="3" id="KW-0067">ATP-binding</keyword>